<gene>
    <name evidence="2" type="ORF">T440DRAFT_118288</name>
</gene>
<dbReference type="InterPro" id="IPR006771">
    <property type="entry name" value="CetA-like"/>
</dbReference>
<protein>
    <recommendedName>
        <fullName evidence="4">BYS1 domain protein</fullName>
    </recommendedName>
</protein>
<proteinExistence type="predicted"/>
<evidence type="ECO:0000313" key="2">
    <source>
        <dbReference type="EMBL" id="KAF2849855.1"/>
    </source>
</evidence>
<keyword evidence="1" id="KW-0732">Signal</keyword>
<accession>A0A6A7B607</accession>
<evidence type="ECO:0000256" key="1">
    <source>
        <dbReference type="SAM" id="SignalP"/>
    </source>
</evidence>
<evidence type="ECO:0000313" key="3">
    <source>
        <dbReference type="Proteomes" id="UP000799423"/>
    </source>
</evidence>
<dbReference type="PANTHER" id="PTHR36195:SF4">
    <property type="entry name" value="DOMAIN PROTEIN, PUTATIVE (AFU_ORTHOLOGUE AFUA_5G01990)-RELATED"/>
    <property type="match status" value="1"/>
</dbReference>
<dbReference type="AlphaFoldDB" id="A0A6A7B607"/>
<organism evidence="2 3">
    <name type="scientific">Plenodomus tracheiphilus IPT5</name>
    <dbReference type="NCBI Taxonomy" id="1408161"/>
    <lineage>
        <taxon>Eukaryota</taxon>
        <taxon>Fungi</taxon>
        <taxon>Dikarya</taxon>
        <taxon>Ascomycota</taxon>
        <taxon>Pezizomycotina</taxon>
        <taxon>Dothideomycetes</taxon>
        <taxon>Pleosporomycetidae</taxon>
        <taxon>Pleosporales</taxon>
        <taxon>Pleosporineae</taxon>
        <taxon>Leptosphaeriaceae</taxon>
        <taxon>Plenodomus</taxon>
    </lineage>
</organism>
<sequence length="150" mass="16499">MHFSTLLTTITLTASTALAGTSFVHNNCGYDVYITSVGTKPGVTKKLGNNSWWSEKQYYEGVGTAIKITSTATGLWEGKPVLHLSYTYDAGKSIYYDLSTAYGFDFAGKKLRVHGPEGKKVEEIVWEGEPKPNHTAVYFGDTNLTLELCE</sequence>
<dbReference type="EMBL" id="MU006309">
    <property type="protein sequence ID" value="KAF2849855.1"/>
    <property type="molecule type" value="Genomic_DNA"/>
</dbReference>
<dbReference type="PANTHER" id="PTHR36195">
    <property type="entry name" value="DOMAIN PROTEIN, PUTATIVE (AFU_ORTHOLOGUE AFUA_5G01990)-RELATED-RELATED"/>
    <property type="match status" value="1"/>
</dbReference>
<feature type="signal peptide" evidence="1">
    <location>
        <begin position="1"/>
        <end position="19"/>
    </location>
</feature>
<evidence type="ECO:0008006" key="4">
    <source>
        <dbReference type="Google" id="ProtNLM"/>
    </source>
</evidence>
<reference evidence="2" key="1">
    <citation type="submission" date="2020-01" db="EMBL/GenBank/DDBJ databases">
        <authorList>
            <consortium name="DOE Joint Genome Institute"/>
            <person name="Haridas S."/>
            <person name="Albert R."/>
            <person name="Binder M."/>
            <person name="Bloem J."/>
            <person name="Labutti K."/>
            <person name="Salamov A."/>
            <person name="Andreopoulos B."/>
            <person name="Baker S.E."/>
            <person name="Barry K."/>
            <person name="Bills G."/>
            <person name="Bluhm B.H."/>
            <person name="Cannon C."/>
            <person name="Castanera R."/>
            <person name="Culley D.E."/>
            <person name="Daum C."/>
            <person name="Ezra D."/>
            <person name="Gonzalez J.B."/>
            <person name="Henrissat B."/>
            <person name="Kuo A."/>
            <person name="Liang C."/>
            <person name="Lipzen A."/>
            <person name="Lutzoni F."/>
            <person name="Magnuson J."/>
            <person name="Mondo S."/>
            <person name="Nolan M."/>
            <person name="Ohm R."/>
            <person name="Pangilinan J."/>
            <person name="Park H.-J."/>
            <person name="Ramirez L."/>
            <person name="Alfaro M."/>
            <person name="Sun H."/>
            <person name="Tritt A."/>
            <person name="Yoshinaga Y."/>
            <person name="Zwiers L.-H."/>
            <person name="Turgeon B.G."/>
            <person name="Goodwin S.B."/>
            <person name="Spatafora J.W."/>
            <person name="Crous P.W."/>
            <person name="Grigoriev I.V."/>
        </authorList>
    </citation>
    <scope>NUCLEOTIDE SEQUENCE</scope>
    <source>
        <strain evidence="2">IPT5</strain>
    </source>
</reference>
<keyword evidence="3" id="KW-1185">Reference proteome</keyword>
<dbReference type="Pfam" id="PF04681">
    <property type="entry name" value="Bys1"/>
    <property type="match status" value="1"/>
</dbReference>
<name>A0A6A7B607_9PLEO</name>
<dbReference type="OrthoDB" id="3682664at2759"/>
<feature type="chain" id="PRO_5025469349" description="BYS1 domain protein" evidence="1">
    <location>
        <begin position="20"/>
        <end position="150"/>
    </location>
</feature>
<dbReference type="Proteomes" id="UP000799423">
    <property type="component" value="Unassembled WGS sequence"/>
</dbReference>